<accession>A0ACC4E7U4</accession>
<proteinExistence type="predicted"/>
<organism evidence="1 2">
    <name type="scientific">Purpureocillium lilacinum</name>
    <name type="common">Paecilomyces lilacinus</name>
    <dbReference type="NCBI Taxonomy" id="33203"/>
    <lineage>
        <taxon>Eukaryota</taxon>
        <taxon>Fungi</taxon>
        <taxon>Dikarya</taxon>
        <taxon>Ascomycota</taxon>
        <taxon>Pezizomycotina</taxon>
        <taxon>Sordariomycetes</taxon>
        <taxon>Hypocreomycetidae</taxon>
        <taxon>Hypocreales</taxon>
        <taxon>Ophiocordycipitaceae</taxon>
        <taxon>Purpureocillium</taxon>
    </lineage>
</organism>
<comment type="caution">
    <text evidence="1">The sequence shown here is derived from an EMBL/GenBank/DDBJ whole genome shotgun (WGS) entry which is preliminary data.</text>
</comment>
<name>A0ACC4E7U4_PURLI</name>
<evidence type="ECO:0000313" key="2">
    <source>
        <dbReference type="Proteomes" id="UP001638806"/>
    </source>
</evidence>
<dbReference type="EMBL" id="JBGNUJ010000002">
    <property type="protein sequence ID" value="KAL3964714.1"/>
    <property type="molecule type" value="Genomic_DNA"/>
</dbReference>
<evidence type="ECO:0000313" key="1">
    <source>
        <dbReference type="EMBL" id="KAL3964714.1"/>
    </source>
</evidence>
<gene>
    <name evidence="1" type="ORF">ACCO45_001718</name>
</gene>
<reference evidence="1" key="1">
    <citation type="submission" date="2024-12" db="EMBL/GenBank/DDBJ databases">
        <title>Comparative genomics and development of molecular markers within Purpureocillium lilacinum and among Purpureocillium species.</title>
        <authorList>
            <person name="Yeh Z.-Y."/>
            <person name="Ni N.-T."/>
            <person name="Lo P.-H."/>
            <person name="Mushyakhwo K."/>
            <person name="Lin C.-F."/>
            <person name="Nai Y.-S."/>
        </authorList>
    </citation>
    <scope>NUCLEOTIDE SEQUENCE</scope>
    <source>
        <strain evidence="1">NCHU-NPUST-175</strain>
    </source>
</reference>
<sequence>MTWFAAGAQGSQLKPRMLTPSGEVGGGRIDGEPQLVAMYVFRPIPFSLALRQYHPPYPSTSKRTGSSSWKTPPALTQVTTAPKPKPPPPPPPHPGALPHSSVLPAPVLSPRVRLAAAEPAAYLACRSRRSPHKADDTVSSAHASRLLVPAAAQIAASVATAADQSEAQSRAQRGNDPDGGICHRTRRLDAGNGHGARQVRVDARHKGRHRRPPDHHLGLGRVAPEVPPHRLPERRIHGVELAQLVVLLGLARRGERREDEEARRRPQHARYGKHSGIRRRVRGLHAGQAGKVDDQNARQHEPERQGEDHSVDSRGQSRRIELHRQIDELAVTALARPMDLGEGRISAKGTAAETTSTTSADTAVLGLRE</sequence>
<keyword evidence="2" id="KW-1185">Reference proteome</keyword>
<dbReference type="Proteomes" id="UP001638806">
    <property type="component" value="Unassembled WGS sequence"/>
</dbReference>
<protein>
    <submittedName>
        <fullName evidence="1">Uncharacterized protein</fullName>
    </submittedName>
</protein>